<sequence>MTDITGILIESTATSFAILSKSLPPIVLGLVLAELIMVYDAAERIAFIARPITRFSHLSDAAGASFILAFFSAASANSMLAGFYRDGLIEKRELFVASLVNSFPATTMHWRSLLPVLIPLLGFTGLVYFGLLMLVGLLKTSVVMMAGRLLLDGDRGSSPGEAPEDAAGEDSGEATGEDSGGDAGEDSRKAPAKAAGERTQDATSPLSIVERRGEAARADRPPMKEGLKRSWRAARPKVVRVAKMTTAIMFMVSVLIQVGAFDLLALHLSGIRGYLPIPAAGLGIIAAQFAGYVAAYTVAGGLLAAEEISGKEVVVTLMIGNVITSAAWAARWLIPSHAGIFGPRIGTQLVICSTGLRNLIMLSVAFGVMIFW</sequence>
<feature type="transmembrane region" description="Helical" evidence="2">
    <location>
        <begin position="63"/>
        <end position="84"/>
    </location>
</feature>
<evidence type="ECO:0000313" key="4">
    <source>
        <dbReference type="Proteomes" id="UP001215956"/>
    </source>
</evidence>
<feature type="transmembrane region" description="Helical" evidence="2">
    <location>
        <begin position="280"/>
        <end position="304"/>
    </location>
</feature>
<feature type="transmembrane region" description="Helical" evidence="2">
    <location>
        <begin position="238"/>
        <end position="260"/>
    </location>
</feature>
<gene>
    <name evidence="3" type="ORF">P0O24_10770</name>
</gene>
<feature type="region of interest" description="Disordered" evidence="1">
    <location>
        <begin position="154"/>
        <end position="229"/>
    </location>
</feature>
<dbReference type="RefSeq" id="WP_316969760.1">
    <property type="nucleotide sequence ID" value="NZ_JARFPL010000042.1"/>
</dbReference>
<feature type="compositionally biased region" description="Acidic residues" evidence="1">
    <location>
        <begin position="162"/>
        <end position="184"/>
    </location>
</feature>
<keyword evidence="2" id="KW-1133">Transmembrane helix</keyword>
<protein>
    <recommendedName>
        <fullName evidence="5">Nucleoside recognition protein</fullName>
    </recommendedName>
</protein>
<keyword evidence="2" id="KW-0812">Transmembrane</keyword>
<dbReference type="PANTHER" id="PTHR38139:SF1">
    <property type="entry name" value="NUCLEOSIDE TRANSPORTER_FEOB GTPASE GATE DOMAIN-CONTAINING PROTEIN"/>
    <property type="match status" value="1"/>
</dbReference>
<feature type="transmembrane region" description="Helical" evidence="2">
    <location>
        <begin position="313"/>
        <end position="334"/>
    </location>
</feature>
<evidence type="ECO:0008006" key="5">
    <source>
        <dbReference type="Google" id="ProtNLM"/>
    </source>
</evidence>
<feature type="transmembrane region" description="Helical" evidence="2">
    <location>
        <begin position="23"/>
        <end position="42"/>
    </location>
</feature>
<proteinExistence type="predicted"/>
<comment type="caution">
    <text evidence="3">The sequence shown here is derived from an EMBL/GenBank/DDBJ whole genome shotgun (WGS) entry which is preliminary data.</text>
</comment>
<evidence type="ECO:0000256" key="1">
    <source>
        <dbReference type="SAM" id="MobiDB-lite"/>
    </source>
</evidence>
<feature type="compositionally biased region" description="Basic and acidic residues" evidence="1">
    <location>
        <begin position="209"/>
        <end position="228"/>
    </location>
</feature>
<evidence type="ECO:0000256" key="2">
    <source>
        <dbReference type="SAM" id="Phobius"/>
    </source>
</evidence>
<organism evidence="3 4">
    <name type="scientific">Candidatus Methanocrinis alkalitolerans</name>
    <dbReference type="NCBI Taxonomy" id="3033395"/>
    <lineage>
        <taxon>Archaea</taxon>
        <taxon>Methanobacteriati</taxon>
        <taxon>Methanobacteriota</taxon>
        <taxon>Stenosarchaea group</taxon>
        <taxon>Methanomicrobia</taxon>
        <taxon>Methanotrichales</taxon>
        <taxon>Methanotrichaceae</taxon>
        <taxon>Methanocrinis</taxon>
    </lineage>
</organism>
<dbReference type="EMBL" id="JARFPL010000042">
    <property type="protein sequence ID" value="MDF0594062.1"/>
    <property type="molecule type" value="Genomic_DNA"/>
</dbReference>
<accession>A0ABT5XHB8</accession>
<name>A0ABT5XHB8_9EURY</name>
<dbReference type="Proteomes" id="UP001215956">
    <property type="component" value="Unassembled WGS sequence"/>
</dbReference>
<keyword evidence="2" id="KW-0472">Membrane</keyword>
<reference evidence="3 4" key="1">
    <citation type="submission" date="2023-03" db="EMBL/GenBank/DDBJ databases">
        <title>Whole genome sequencing of Methanotrichaceae archaeon M04Ac.</title>
        <authorList>
            <person name="Khomyakova M.A."/>
            <person name="Merkel A.Y."/>
            <person name="Slobodkin A.I."/>
        </authorList>
    </citation>
    <scope>NUCLEOTIDE SEQUENCE [LARGE SCALE GENOMIC DNA]</scope>
    <source>
        <strain evidence="3 4">M04Ac</strain>
    </source>
</reference>
<feature type="transmembrane region" description="Helical" evidence="2">
    <location>
        <begin position="346"/>
        <end position="371"/>
    </location>
</feature>
<feature type="compositionally biased region" description="Basic and acidic residues" evidence="1">
    <location>
        <begin position="185"/>
        <end position="200"/>
    </location>
</feature>
<keyword evidence="4" id="KW-1185">Reference proteome</keyword>
<dbReference type="InterPro" id="IPR038880">
    <property type="entry name" value="MJ0871-like"/>
</dbReference>
<evidence type="ECO:0000313" key="3">
    <source>
        <dbReference type="EMBL" id="MDF0594062.1"/>
    </source>
</evidence>
<dbReference type="PANTHER" id="PTHR38139">
    <property type="entry name" value="GATE DOMAIN-CONTAINING PROTEIN"/>
    <property type="match status" value="1"/>
</dbReference>
<feature type="transmembrane region" description="Helical" evidence="2">
    <location>
        <begin position="116"/>
        <end position="138"/>
    </location>
</feature>